<feature type="region of interest" description="Disordered" evidence="1">
    <location>
        <begin position="34"/>
        <end position="54"/>
    </location>
</feature>
<sequence length="54" mass="6167">MPYTHWSDLGWSPVSKDRSGTLLCTQIETQRMPWDNSLEEDLDIEDAGPTSAER</sequence>
<name>A0A0C3PEC3_PISTI</name>
<accession>A0A0C3PEC3</accession>
<feature type="compositionally biased region" description="Acidic residues" evidence="1">
    <location>
        <begin position="37"/>
        <end position="46"/>
    </location>
</feature>
<dbReference type="AlphaFoldDB" id="A0A0C3PEC3"/>
<gene>
    <name evidence="2" type="ORF">M404DRAFT_998675</name>
</gene>
<evidence type="ECO:0000256" key="1">
    <source>
        <dbReference type="SAM" id="MobiDB-lite"/>
    </source>
</evidence>
<evidence type="ECO:0000313" key="3">
    <source>
        <dbReference type="Proteomes" id="UP000054217"/>
    </source>
</evidence>
<dbReference type="InParanoid" id="A0A0C3PEC3"/>
<dbReference type="HOGENOM" id="CLU_3051333_0_0_1"/>
<proteinExistence type="predicted"/>
<reference evidence="3" key="2">
    <citation type="submission" date="2015-01" db="EMBL/GenBank/DDBJ databases">
        <title>Evolutionary Origins and Diversification of the Mycorrhizal Mutualists.</title>
        <authorList>
            <consortium name="DOE Joint Genome Institute"/>
            <consortium name="Mycorrhizal Genomics Consortium"/>
            <person name="Kohler A."/>
            <person name="Kuo A."/>
            <person name="Nagy L.G."/>
            <person name="Floudas D."/>
            <person name="Copeland A."/>
            <person name="Barry K.W."/>
            <person name="Cichocki N."/>
            <person name="Veneault-Fourrey C."/>
            <person name="LaButti K."/>
            <person name="Lindquist E.A."/>
            <person name="Lipzen A."/>
            <person name="Lundell T."/>
            <person name="Morin E."/>
            <person name="Murat C."/>
            <person name="Riley R."/>
            <person name="Ohm R."/>
            <person name="Sun H."/>
            <person name="Tunlid A."/>
            <person name="Henrissat B."/>
            <person name="Grigoriev I.V."/>
            <person name="Hibbett D.S."/>
            <person name="Martin F."/>
        </authorList>
    </citation>
    <scope>NUCLEOTIDE SEQUENCE [LARGE SCALE GENOMIC DNA]</scope>
    <source>
        <strain evidence="3">Marx 270</strain>
    </source>
</reference>
<dbReference type="Proteomes" id="UP000054217">
    <property type="component" value="Unassembled WGS sequence"/>
</dbReference>
<evidence type="ECO:0000313" key="2">
    <source>
        <dbReference type="EMBL" id="KIO06556.1"/>
    </source>
</evidence>
<reference evidence="2 3" key="1">
    <citation type="submission" date="2014-04" db="EMBL/GenBank/DDBJ databases">
        <authorList>
            <consortium name="DOE Joint Genome Institute"/>
            <person name="Kuo A."/>
            <person name="Kohler A."/>
            <person name="Costa M.D."/>
            <person name="Nagy L.G."/>
            <person name="Floudas D."/>
            <person name="Copeland A."/>
            <person name="Barry K.W."/>
            <person name="Cichocki N."/>
            <person name="Veneault-Fourrey C."/>
            <person name="LaButti K."/>
            <person name="Lindquist E.A."/>
            <person name="Lipzen A."/>
            <person name="Lundell T."/>
            <person name="Morin E."/>
            <person name="Murat C."/>
            <person name="Sun H."/>
            <person name="Tunlid A."/>
            <person name="Henrissat B."/>
            <person name="Grigoriev I.V."/>
            <person name="Hibbett D.S."/>
            <person name="Martin F."/>
            <person name="Nordberg H.P."/>
            <person name="Cantor M.N."/>
            <person name="Hua S.X."/>
        </authorList>
    </citation>
    <scope>NUCLEOTIDE SEQUENCE [LARGE SCALE GENOMIC DNA]</scope>
    <source>
        <strain evidence="2 3">Marx 270</strain>
    </source>
</reference>
<organism evidence="2 3">
    <name type="scientific">Pisolithus tinctorius Marx 270</name>
    <dbReference type="NCBI Taxonomy" id="870435"/>
    <lineage>
        <taxon>Eukaryota</taxon>
        <taxon>Fungi</taxon>
        <taxon>Dikarya</taxon>
        <taxon>Basidiomycota</taxon>
        <taxon>Agaricomycotina</taxon>
        <taxon>Agaricomycetes</taxon>
        <taxon>Agaricomycetidae</taxon>
        <taxon>Boletales</taxon>
        <taxon>Sclerodermatineae</taxon>
        <taxon>Pisolithaceae</taxon>
        <taxon>Pisolithus</taxon>
    </lineage>
</organism>
<dbReference type="EMBL" id="KN831962">
    <property type="protein sequence ID" value="KIO06556.1"/>
    <property type="molecule type" value="Genomic_DNA"/>
</dbReference>
<keyword evidence="3" id="KW-1185">Reference proteome</keyword>
<protein>
    <submittedName>
        <fullName evidence="2">Uncharacterized protein</fullName>
    </submittedName>
</protein>